<dbReference type="GO" id="GO:0004356">
    <property type="term" value="F:glutamine synthetase activity"/>
    <property type="evidence" value="ECO:0007669"/>
    <property type="project" value="InterPro"/>
</dbReference>
<dbReference type="PANTHER" id="PTHR42974">
    <property type="entry name" value="GLUTAMINE SYNTHETASE"/>
    <property type="match status" value="1"/>
</dbReference>
<dbReference type="SUPFAM" id="SSF55931">
    <property type="entry name" value="Glutamine synthetase/guanido kinase"/>
    <property type="match status" value="1"/>
</dbReference>
<feature type="domain" description="GS beta-grasp" evidence="3">
    <location>
        <begin position="88"/>
        <end position="181"/>
    </location>
</feature>
<feature type="domain" description="GS catalytic" evidence="4">
    <location>
        <begin position="197"/>
        <end position="620"/>
    </location>
</feature>
<dbReference type="Pfam" id="PF12437">
    <property type="entry name" value="GSIII_N"/>
    <property type="match status" value="1"/>
</dbReference>
<evidence type="ECO:0000313" key="5">
    <source>
        <dbReference type="EMBL" id="AWI09402.1"/>
    </source>
</evidence>
<dbReference type="Gene3D" id="1.20.120.1560">
    <property type="match status" value="1"/>
</dbReference>
<dbReference type="Gene3D" id="3.30.590.10">
    <property type="entry name" value="Glutamine synthetase/guanido kinase, catalytic domain"/>
    <property type="match status" value="1"/>
</dbReference>
<dbReference type="InterPro" id="IPR052725">
    <property type="entry name" value="GS_Type-3"/>
</dbReference>
<proteinExistence type="inferred from homology"/>
<evidence type="ECO:0000313" key="6">
    <source>
        <dbReference type="Proteomes" id="UP000244896"/>
    </source>
</evidence>
<gene>
    <name evidence="5" type="ORF">CKA38_09225</name>
</gene>
<reference evidence="5 6" key="1">
    <citation type="journal article" date="2018" name="Syst. Appl. Microbiol.">
        <title>Ereboglobus luteus gen. nov. sp. nov. from cockroach guts, and new insights into the oxygen relationship of the genera Opitutus and Didymococcus (Verrucomicrobia: Opitutaceae).</title>
        <authorList>
            <person name="Tegtmeier D."/>
            <person name="Belitz A."/>
            <person name="Radek R."/>
            <person name="Heimerl T."/>
            <person name="Brune A."/>
        </authorList>
    </citation>
    <scope>NUCLEOTIDE SEQUENCE [LARGE SCALE GENOMIC DNA]</scope>
    <source>
        <strain evidence="5 6">Ho45</strain>
    </source>
</reference>
<name>A0A2U8E4E9_9BACT</name>
<dbReference type="OrthoDB" id="9807095at2"/>
<dbReference type="PROSITE" id="PS00181">
    <property type="entry name" value="GLNA_ATP"/>
    <property type="match status" value="1"/>
</dbReference>
<dbReference type="InterPro" id="IPR008147">
    <property type="entry name" value="Gln_synt_N"/>
</dbReference>
<dbReference type="InterPro" id="IPR014746">
    <property type="entry name" value="Gln_synth/guanido_kin_cat_dom"/>
</dbReference>
<evidence type="ECO:0000256" key="2">
    <source>
        <dbReference type="RuleBase" id="RU000384"/>
    </source>
</evidence>
<dbReference type="RefSeq" id="WP_108825211.1">
    <property type="nucleotide sequence ID" value="NZ_CP023004.1"/>
</dbReference>
<dbReference type="SMART" id="SM01230">
    <property type="entry name" value="Gln-synt_C"/>
    <property type="match status" value="1"/>
</dbReference>
<dbReference type="GO" id="GO:0006542">
    <property type="term" value="P:glutamine biosynthetic process"/>
    <property type="evidence" value="ECO:0007669"/>
    <property type="project" value="InterPro"/>
</dbReference>
<dbReference type="InterPro" id="IPR022147">
    <property type="entry name" value="GSIII_N"/>
</dbReference>
<dbReference type="Proteomes" id="UP000244896">
    <property type="component" value="Chromosome"/>
</dbReference>
<evidence type="ECO:0000256" key="1">
    <source>
        <dbReference type="PROSITE-ProRule" id="PRU01330"/>
    </source>
</evidence>
<dbReference type="Pfam" id="PF18318">
    <property type="entry name" value="Gln-synt_C-ter"/>
    <property type="match status" value="1"/>
</dbReference>
<dbReference type="PROSITE" id="PS51987">
    <property type="entry name" value="GS_CATALYTIC"/>
    <property type="match status" value="1"/>
</dbReference>
<protein>
    <submittedName>
        <fullName evidence="5">Glutamine synthetase type III</fullName>
    </submittedName>
</protein>
<organism evidence="5 6">
    <name type="scientific">Ereboglobus luteus</name>
    <dbReference type="NCBI Taxonomy" id="1796921"/>
    <lineage>
        <taxon>Bacteria</taxon>
        <taxon>Pseudomonadati</taxon>
        <taxon>Verrucomicrobiota</taxon>
        <taxon>Opitutia</taxon>
        <taxon>Opitutales</taxon>
        <taxon>Opitutaceae</taxon>
        <taxon>Ereboglobus</taxon>
    </lineage>
</organism>
<dbReference type="InterPro" id="IPR008146">
    <property type="entry name" value="Gln_synth_cat_dom"/>
</dbReference>
<dbReference type="InterPro" id="IPR040577">
    <property type="entry name" value="Gln-synt_C"/>
</dbReference>
<dbReference type="Pfam" id="PF00120">
    <property type="entry name" value="Gln-synt_C"/>
    <property type="match status" value="1"/>
</dbReference>
<evidence type="ECO:0000259" key="4">
    <source>
        <dbReference type="PROSITE" id="PS51987"/>
    </source>
</evidence>
<dbReference type="AlphaFoldDB" id="A0A2U8E4E9"/>
<dbReference type="KEGG" id="elut:CKA38_09225"/>
<dbReference type="PANTHER" id="PTHR42974:SF1">
    <property type="entry name" value="TYPE-3 GLUTAMINE SYNTHETASE"/>
    <property type="match status" value="1"/>
</dbReference>
<dbReference type="InterPro" id="IPR027303">
    <property type="entry name" value="Gln_synth_gly_rich_site"/>
</dbReference>
<sequence>MSVSPARLSAISAANNYRVTATVAFNESHTAELFGRNVFTDELMQARLPKAIYKSLRKTIETVSKLEPATADAVATAIKDWALERGATHYAHVFQPLTGLTAEKHDSFLEPDGKDGAIAEFSGKQLILGESDASALPSGGIRATFEARGYTAWDVTSPCYLLENPNGATLCIPTVFVSWTGESLDLKTPILRSAEALDEQARRILKLFGHTDVPLVTPTAGPEQEYFLIDRNFFLARPDLMTAGRTLFGARPPKGQEFADQYYGVIPERVLAYMHECEAELYKLGVPIKTRHNEVAPSQYEIAPVYENANVAADHQQLTMIVLKRVARKYGFECILHEKPFSGVNGSGKHLNWSLGNSVQGNLLDPGATPHENMQFLVFCAAIIRAVHRHGGLLRALVGSASNDQRLGANEAPPAIISIFLGAQLSDVFEQLKKGRACSSKKAGTIQLGVDSLPVLQRDTGDRNRTSPFAFTGNKFEFRAVGSNQSIGAPLAALNTIVAGSLNRIADQLEKGVADGKKLEDAVSEVLTQIARENGAVIFNGNGYSPEWHREAERLGLLNLKTTPDAAVWMVAPDTVECFERMKVLTKRELESRREIALEQYCKALNVETRIVIEMVSTKYIPTAIRYQTELARNINEIKAVGAVPDTRLFERVSTLIAGLQNELDKLTGMRGKQATLPDLLAEARHYCHEVLPQLNAIRQAVDALETVCPDDTWPVPTYEEMLFIK</sequence>
<dbReference type="EMBL" id="CP023004">
    <property type="protein sequence ID" value="AWI09402.1"/>
    <property type="molecule type" value="Genomic_DNA"/>
</dbReference>
<keyword evidence="6" id="KW-1185">Reference proteome</keyword>
<evidence type="ECO:0000259" key="3">
    <source>
        <dbReference type="PROSITE" id="PS51986"/>
    </source>
</evidence>
<comment type="similarity">
    <text evidence="1 2">Belongs to the glutamine synthetase family.</text>
</comment>
<dbReference type="PROSITE" id="PS51986">
    <property type="entry name" value="GS_BETA_GRASP"/>
    <property type="match status" value="1"/>
</dbReference>
<accession>A0A2U8E4E9</accession>